<comment type="caution">
    <text evidence="2">The sequence shown here is derived from an EMBL/GenBank/DDBJ whole genome shotgun (WGS) entry which is preliminary data.</text>
</comment>
<evidence type="ECO:0000313" key="3">
    <source>
        <dbReference type="Proteomes" id="UP001162156"/>
    </source>
</evidence>
<feature type="domain" description="Mediator of RNA polymerase II transcription subunit 25 von Willebrand factor type A" evidence="1">
    <location>
        <begin position="4"/>
        <end position="61"/>
    </location>
</feature>
<proteinExistence type="predicted"/>
<sequence>MNYQYFSQGNIDDTNYVSENANSIYGIVVYQAADCLPHLSSDTFGPFPSPTKLLNAIDRLE</sequence>
<dbReference type="AlphaFoldDB" id="A0AAV8WL26"/>
<dbReference type="InterPro" id="IPR021419">
    <property type="entry name" value="Mediator_Med25_VWA"/>
</dbReference>
<reference evidence="2" key="1">
    <citation type="journal article" date="2023" name="Insect Mol. Biol.">
        <title>Genome sequencing provides insights into the evolution of gene families encoding plant cell wall-degrading enzymes in longhorned beetles.</title>
        <authorList>
            <person name="Shin N.R."/>
            <person name="Okamura Y."/>
            <person name="Kirsch R."/>
            <person name="Pauchet Y."/>
        </authorList>
    </citation>
    <scope>NUCLEOTIDE SEQUENCE</scope>
    <source>
        <strain evidence="2">RBIC_L_NR</strain>
    </source>
</reference>
<name>A0AAV8WL26_9CUCU</name>
<dbReference type="Proteomes" id="UP001162156">
    <property type="component" value="Unassembled WGS sequence"/>
</dbReference>
<dbReference type="EMBL" id="JANEYF010005652">
    <property type="protein sequence ID" value="KAJ8927475.1"/>
    <property type="molecule type" value="Genomic_DNA"/>
</dbReference>
<protein>
    <recommendedName>
        <fullName evidence="1">Mediator of RNA polymerase II transcription subunit 25 von Willebrand factor type A domain-containing protein</fullName>
    </recommendedName>
</protein>
<dbReference type="Pfam" id="PF11265">
    <property type="entry name" value="Med25_VWA"/>
    <property type="match status" value="1"/>
</dbReference>
<evidence type="ECO:0000313" key="2">
    <source>
        <dbReference type="EMBL" id="KAJ8927475.1"/>
    </source>
</evidence>
<organism evidence="2 3">
    <name type="scientific">Rhamnusium bicolor</name>
    <dbReference type="NCBI Taxonomy" id="1586634"/>
    <lineage>
        <taxon>Eukaryota</taxon>
        <taxon>Metazoa</taxon>
        <taxon>Ecdysozoa</taxon>
        <taxon>Arthropoda</taxon>
        <taxon>Hexapoda</taxon>
        <taxon>Insecta</taxon>
        <taxon>Pterygota</taxon>
        <taxon>Neoptera</taxon>
        <taxon>Endopterygota</taxon>
        <taxon>Coleoptera</taxon>
        <taxon>Polyphaga</taxon>
        <taxon>Cucujiformia</taxon>
        <taxon>Chrysomeloidea</taxon>
        <taxon>Cerambycidae</taxon>
        <taxon>Lepturinae</taxon>
        <taxon>Rhagiini</taxon>
        <taxon>Rhamnusium</taxon>
    </lineage>
</organism>
<keyword evidence="3" id="KW-1185">Reference proteome</keyword>
<evidence type="ECO:0000259" key="1">
    <source>
        <dbReference type="Pfam" id="PF11265"/>
    </source>
</evidence>
<accession>A0AAV8WL26</accession>
<gene>
    <name evidence="2" type="ORF">NQ314_020072</name>
</gene>